<evidence type="ECO:0000313" key="1">
    <source>
        <dbReference type="EMBL" id="QKW93765.1"/>
    </source>
</evidence>
<dbReference type="EMBL" id="MT520815">
    <property type="protein sequence ID" value="QKW93765.1"/>
    <property type="molecule type" value="Genomic_DNA"/>
</dbReference>
<sequence length="306" mass="33523">MRWRAILASMLGLLMTLPLAWLFYVAMFGQGVNEPRAQGKVPVPMLSLEERRSLLTYGHNCKTDGDCEPPLRCFFSTHTMSRYCSDSRCVTDMQCQEGFACRTQTTTSNGDPIRVCSLVGVRKEGEVCLKHSPANDYACEQGLLCQGRCGRPCRLDDPASCPEGYFCHEGAEDEPSCLPTCEGRTCAEGQRCVTLDGTGSEGRHASLCARVYGQDCQQNPCPQGQFCMLQTSPQPVDAVWMQCTSGCGAGAPPCPEGTVCHQYRCQKSCVPEDPSSCEPGFTCHRKTAQEPWRCVPFPRASSQPSP</sequence>
<name>A0A7D4XSQ3_9BACT</name>
<reference evidence="1" key="1">
    <citation type="journal article" date="2020" name="Molecules">
        <title>2-Hydroxysorangiadenosine: Structure and Biosynthesis of a Myxobacterial Sesquiterpene-Nucleoside.</title>
        <authorList>
            <person name="Okoth D.A."/>
            <person name="Hug J.J."/>
            <person name="Garcia R."/>
            <person name="Sproer C."/>
            <person name="Overmann J."/>
            <person name="Muller R."/>
        </authorList>
    </citation>
    <scope>NUCLEOTIDE SEQUENCE</scope>
    <source>
        <strain evidence="1">MCy10943</strain>
    </source>
</reference>
<organism evidence="1">
    <name type="scientific">Vitiosangium cumulatum</name>
    <dbReference type="NCBI Taxonomy" id="1867796"/>
    <lineage>
        <taxon>Bacteria</taxon>
        <taxon>Pseudomonadati</taxon>
        <taxon>Myxococcota</taxon>
        <taxon>Myxococcia</taxon>
        <taxon>Myxococcales</taxon>
        <taxon>Cystobacterineae</taxon>
        <taxon>Archangiaceae</taxon>
        <taxon>Vitiosangium</taxon>
    </lineage>
</organism>
<proteinExistence type="predicted"/>
<protein>
    <submittedName>
        <fullName evidence="1">Cys-rich repeat-containing protein</fullName>
    </submittedName>
</protein>
<accession>A0A7D4XSQ3</accession>
<dbReference type="AlphaFoldDB" id="A0A7D4XSQ3"/>